<dbReference type="NCBIfam" id="TIGR00242">
    <property type="entry name" value="division/cell wall cluster transcriptional repressor MraZ"/>
    <property type="match status" value="1"/>
</dbReference>
<comment type="similarity">
    <text evidence="7">Belongs to the MraZ family.</text>
</comment>
<dbReference type="InterPro" id="IPR035642">
    <property type="entry name" value="MraZ_N"/>
</dbReference>
<evidence type="ECO:0000313" key="10">
    <source>
        <dbReference type="Proteomes" id="UP000267128"/>
    </source>
</evidence>
<dbReference type="GO" id="GO:0005737">
    <property type="term" value="C:cytoplasm"/>
    <property type="evidence" value="ECO:0007669"/>
    <property type="project" value="UniProtKB-UniRule"/>
</dbReference>
<sequence length="142" mass="16106">MFSGTFTPKLDDKGRLFLPAKFREAMGDGLVITRGQERSIDMRTKADFDVFAEKFQNASQTDARLRGYGRMLFALASEQTPDKQGRFTVTPELRAYAGLEKDCVVIGIYNRIEIWEPQAWADYTAAQEQAFSDVSEEIFPGF</sequence>
<keyword evidence="4 7" id="KW-0805">Transcription regulation</keyword>
<accession>A0A3N0CNG2</accession>
<comment type="caution">
    <text evidence="9">The sequence shown here is derived from an EMBL/GenBank/DDBJ whole genome shotgun (WGS) entry which is preliminary data.</text>
</comment>
<dbReference type="CDD" id="cd16321">
    <property type="entry name" value="MraZ_C"/>
    <property type="match status" value="1"/>
</dbReference>
<dbReference type="Pfam" id="PF02381">
    <property type="entry name" value="MraZ"/>
    <property type="match status" value="2"/>
</dbReference>
<dbReference type="InterPro" id="IPR007159">
    <property type="entry name" value="SpoVT-AbrB_dom"/>
</dbReference>
<protein>
    <recommendedName>
        <fullName evidence="1 7">Transcriptional regulator MraZ</fullName>
    </recommendedName>
</protein>
<proteinExistence type="inferred from homology"/>
<comment type="subunit">
    <text evidence="7">Forms oligomers.</text>
</comment>
<dbReference type="GO" id="GO:0003700">
    <property type="term" value="F:DNA-binding transcription factor activity"/>
    <property type="evidence" value="ECO:0007669"/>
    <property type="project" value="UniProtKB-UniRule"/>
</dbReference>
<dbReference type="InterPro" id="IPR020603">
    <property type="entry name" value="MraZ_dom"/>
</dbReference>
<feature type="domain" description="SpoVT-AbrB" evidence="8">
    <location>
        <begin position="5"/>
        <end position="47"/>
    </location>
</feature>
<dbReference type="Gene3D" id="3.40.1550.20">
    <property type="entry name" value="Transcriptional regulator MraZ domain"/>
    <property type="match status" value="1"/>
</dbReference>
<evidence type="ECO:0000256" key="6">
    <source>
        <dbReference type="ARBA" id="ARBA00023163"/>
    </source>
</evidence>
<evidence type="ECO:0000256" key="4">
    <source>
        <dbReference type="ARBA" id="ARBA00023015"/>
    </source>
</evidence>
<evidence type="ECO:0000259" key="8">
    <source>
        <dbReference type="PROSITE" id="PS51740"/>
    </source>
</evidence>
<name>A0A3N0CNG2_9ACTN</name>
<dbReference type="PANTHER" id="PTHR34701:SF1">
    <property type="entry name" value="TRANSCRIPTIONAL REGULATOR MRAZ"/>
    <property type="match status" value="1"/>
</dbReference>
<dbReference type="GO" id="GO:0000976">
    <property type="term" value="F:transcription cis-regulatory region binding"/>
    <property type="evidence" value="ECO:0007669"/>
    <property type="project" value="TreeGrafter"/>
</dbReference>
<organism evidence="9 10">
    <name type="scientific">Nocardioides marmoriginsengisoli</name>
    <dbReference type="NCBI Taxonomy" id="661483"/>
    <lineage>
        <taxon>Bacteria</taxon>
        <taxon>Bacillati</taxon>
        <taxon>Actinomycetota</taxon>
        <taxon>Actinomycetes</taxon>
        <taxon>Propionibacteriales</taxon>
        <taxon>Nocardioidaceae</taxon>
        <taxon>Nocardioides</taxon>
    </lineage>
</organism>
<keyword evidence="6 7" id="KW-0804">Transcription</keyword>
<dbReference type="Proteomes" id="UP000267128">
    <property type="component" value="Unassembled WGS sequence"/>
</dbReference>
<dbReference type="InterPro" id="IPR038619">
    <property type="entry name" value="MraZ_sf"/>
</dbReference>
<dbReference type="GO" id="GO:0009295">
    <property type="term" value="C:nucleoid"/>
    <property type="evidence" value="ECO:0007669"/>
    <property type="project" value="UniProtKB-SubCell"/>
</dbReference>
<evidence type="ECO:0000256" key="3">
    <source>
        <dbReference type="ARBA" id="ARBA00022737"/>
    </source>
</evidence>
<evidence type="ECO:0000256" key="1">
    <source>
        <dbReference type="ARBA" id="ARBA00013860"/>
    </source>
</evidence>
<dbReference type="PROSITE" id="PS51740">
    <property type="entry name" value="SPOVT_ABRB"/>
    <property type="match status" value="2"/>
</dbReference>
<dbReference type="InterPro" id="IPR037914">
    <property type="entry name" value="SpoVT-AbrB_sf"/>
</dbReference>
<keyword evidence="10" id="KW-1185">Reference proteome</keyword>
<dbReference type="HAMAP" id="MF_01008">
    <property type="entry name" value="MraZ"/>
    <property type="match status" value="1"/>
</dbReference>
<dbReference type="PANTHER" id="PTHR34701">
    <property type="entry name" value="TRANSCRIPTIONAL REGULATOR MRAZ"/>
    <property type="match status" value="1"/>
</dbReference>
<evidence type="ECO:0000256" key="2">
    <source>
        <dbReference type="ARBA" id="ARBA00022490"/>
    </source>
</evidence>
<dbReference type="InterPro" id="IPR003444">
    <property type="entry name" value="MraZ"/>
</dbReference>
<dbReference type="SUPFAM" id="SSF89447">
    <property type="entry name" value="AbrB/MazE/MraZ-like"/>
    <property type="match status" value="1"/>
</dbReference>
<dbReference type="AlphaFoldDB" id="A0A3N0CNG2"/>
<dbReference type="OrthoDB" id="9807753at2"/>
<evidence type="ECO:0000313" key="9">
    <source>
        <dbReference type="EMBL" id="RNL65007.1"/>
    </source>
</evidence>
<feature type="domain" description="SpoVT-AbrB" evidence="8">
    <location>
        <begin position="76"/>
        <end position="119"/>
    </location>
</feature>
<keyword evidence="2 7" id="KW-0963">Cytoplasm</keyword>
<evidence type="ECO:0000256" key="7">
    <source>
        <dbReference type="HAMAP-Rule" id="MF_01008"/>
    </source>
</evidence>
<dbReference type="EMBL" id="RJSE01000003">
    <property type="protein sequence ID" value="RNL65007.1"/>
    <property type="molecule type" value="Genomic_DNA"/>
</dbReference>
<gene>
    <name evidence="7 9" type="primary">mraZ</name>
    <name evidence="9" type="ORF">EFK50_03255</name>
</gene>
<comment type="subcellular location">
    <subcellularLocation>
        <location evidence="7">Cytoplasm</location>
        <location evidence="7">Nucleoid</location>
    </subcellularLocation>
</comment>
<reference evidence="9 10" key="1">
    <citation type="submission" date="2018-11" db="EMBL/GenBank/DDBJ databases">
        <authorList>
            <person name="Li F."/>
        </authorList>
    </citation>
    <scope>NUCLEOTIDE SEQUENCE [LARGE SCALE GENOMIC DNA]</scope>
    <source>
        <strain evidence="9 10">Gsoil 097</strain>
    </source>
</reference>
<keyword evidence="5 7" id="KW-0238">DNA-binding</keyword>
<evidence type="ECO:0000256" key="5">
    <source>
        <dbReference type="ARBA" id="ARBA00023125"/>
    </source>
</evidence>
<dbReference type="InterPro" id="IPR035644">
    <property type="entry name" value="MraZ_C"/>
</dbReference>
<dbReference type="RefSeq" id="WP_123226110.1">
    <property type="nucleotide sequence ID" value="NZ_RJSE01000003.1"/>
</dbReference>
<keyword evidence="3" id="KW-0677">Repeat</keyword>
<dbReference type="CDD" id="cd16320">
    <property type="entry name" value="MraZ_N"/>
    <property type="match status" value="1"/>
</dbReference>
<dbReference type="GO" id="GO:2000143">
    <property type="term" value="P:negative regulation of DNA-templated transcription initiation"/>
    <property type="evidence" value="ECO:0007669"/>
    <property type="project" value="TreeGrafter"/>
</dbReference>